<keyword evidence="2" id="KW-1185">Reference proteome</keyword>
<dbReference type="RefSeq" id="XP_661010.1">
    <property type="nucleotide sequence ID" value="XM_655918.1"/>
</dbReference>
<accession>Q5B7S4</accession>
<name>Q5B7S4_EMENI</name>
<accession>C8VHL4</accession>
<organism evidence="1 2">
    <name type="scientific">Emericella nidulans (strain FGSC A4 / ATCC 38163 / CBS 112.46 / NRRL 194 / M139)</name>
    <name type="common">Aspergillus nidulans</name>
    <dbReference type="NCBI Taxonomy" id="227321"/>
    <lineage>
        <taxon>Eukaryota</taxon>
        <taxon>Fungi</taxon>
        <taxon>Dikarya</taxon>
        <taxon>Ascomycota</taxon>
        <taxon>Pezizomycotina</taxon>
        <taxon>Eurotiomycetes</taxon>
        <taxon>Eurotiomycetidae</taxon>
        <taxon>Eurotiales</taxon>
        <taxon>Aspergillaceae</taxon>
        <taxon>Aspergillus</taxon>
        <taxon>Aspergillus subgen. Nidulantes</taxon>
    </lineage>
</organism>
<dbReference type="AlphaFoldDB" id="Q5B7S4"/>
<sequence length="168" mass="18763">MTALAIMAGPGNYNKLVRLVLLNGVGGRGVANERLVAVRMEAVRNSQSTDFGKDGARPREDRLDWKLVGGLTLSGLIEYRSPLSGKSHDSKRLQAFALELDSSAREIKTRLKLALTIGKASPSGCKRRLEEKKETSRARSLFFVKVFYIFLLWELWIRPNEPQDDTAS</sequence>
<dbReference type="KEGG" id="ani:ANIA_03406"/>
<dbReference type="EMBL" id="BN001306">
    <property type="protein sequence ID" value="CBF82771.1"/>
    <property type="molecule type" value="Genomic_DNA"/>
</dbReference>
<dbReference type="HOGENOM" id="CLU_1586458_0_0_1"/>
<dbReference type="GeneID" id="2874101"/>
<protein>
    <submittedName>
        <fullName evidence="1">Uncharacterized protein</fullName>
    </submittedName>
</protein>
<evidence type="ECO:0000313" key="1">
    <source>
        <dbReference type="EMBL" id="CBF82771.1"/>
    </source>
</evidence>
<dbReference type="VEuPathDB" id="FungiDB:AN3406"/>
<evidence type="ECO:0000313" key="2">
    <source>
        <dbReference type="Proteomes" id="UP000000560"/>
    </source>
</evidence>
<dbReference type="Proteomes" id="UP000000560">
    <property type="component" value="Chromosome VI"/>
</dbReference>
<reference evidence="2" key="2">
    <citation type="journal article" date="2009" name="Fungal Genet. Biol.">
        <title>The 2008 update of the Aspergillus nidulans genome annotation: a community effort.</title>
        <authorList>
            <person name="Wortman J.R."/>
            <person name="Gilsenan J.M."/>
            <person name="Joardar V."/>
            <person name="Deegan J."/>
            <person name="Clutterbuck J."/>
            <person name="Andersen M.R."/>
            <person name="Archer D."/>
            <person name="Bencina M."/>
            <person name="Braus G."/>
            <person name="Coutinho P."/>
            <person name="von Dohren H."/>
            <person name="Doonan J."/>
            <person name="Driessen A.J."/>
            <person name="Durek P."/>
            <person name="Espeso E."/>
            <person name="Fekete E."/>
            <person name="Flipphi M."/>
            <person name="Estrada C.G."/>
            <person name="Geysens S."/>
            <person name="Goldman G."/>
            <person name="de Groot P.W."/>
            <person name="Hansen K."/>
            <person name="Harris S.D."/>
            <person name="Heinekamp T."/>
            <person name="Helmstaedt K."/>
            <person name="Henrissat B."/>
            <person name="Hofmann G."/>
            <person name="Homan T."/>
            <person name="Horio T."/>
            <person name="Horiuchi H."/>
            <person name="James S."/>
            <person name="Jones M."/>
            <person name="Karaffa L."/>
            <person name="Karanyi Z."/>
            <person name="Kato M."/>
            <person name="Keller N."/>
            <person name="Kelly D.E."/>
            <person name="Kiel J.A."/>
            <person name="Kim J.M."/>
            <person name="van der Klei I.J."/>
            <person name="Klis F.M."/>
            <person name="Kovalchuk A."/>
            <person name="Krasevec N."/>
            <person name="Kubicek C.P."/>
            <person name="Liu B."/>
            <person name="Maccabe A."/>
            <person name="Meyer V."/>
            <person name="Mirabito P."/>
            <person name="Miskei M."/>
            <person name="Mos M."/>
            <person name="Mullins J."/>
            <person name="Nelson D.R."/>
            <person name="Nielsen J."/>
            <person name="Oakley B.R."/>
            <person name="Osmani S.A."/>
            <person name="Pakula T."/>
            <person name="Paszewski A."/>
            <person name="Paulsen I."/>
            <person name="Pilsyk S."/>
            <person name="Pocsi I."/>
            <person name="Punt P.J."/>
            <person name="Ram A.F."/>
            <person name="Ren Q."/>
            <person name="Robellet X."/>
            <person name="Robson G."/>
            <person name="Seiboth B."/>
            <person name="van Solingen P."/>
            <person name="Specht T."/>
            <person name="Sun J."/>
            <person name="Taheri-Talesh N."/>
            <person name="Takeshita N."/>
            <person name="Ussery D."/>
            <person name="vanKuyk P.A."/>
            <person name="Visser H."/>
            <person name="van de Vondervoort P.J."/>
            <person name="de Vries R.P."/>
            <person name="Walton J."/>
            <person name="Xiang X."/>
            <person name="Xiong Y."/>
            <person name="Zeng A.P."/>
            <person name="Brandt B.W."/>
            <person name="Cornell M.J."/>
            <person name="van den Hondel C.A."/>
            <person name="Visser J."/>
            <person name="Oliver S.G."/>
            <person name="Turner G."/>
        </authorList>
    </citation>
    <scope>GENOME REANNOTATION</scope>
    <source>
        <strain evidence="2">FGSC A4 / ATCC 38163 / CBS 112.46 / NRRL 194 / M139</strain>
    </source>
</reference>
<proteinExistence type="predicted"/>
<reference evidence="2" key="1">
    <citation type="journal article" date="2005" name="Nature">
        <title>Sequencing of Aspergillus nidulans and comparative analysis with A. fumigatus and A. oryzae.</title>
        <authorList>
            <person name="Galagan J.E."/>
            <person name="Calvo S.E."/>
            <person name="Cuomo C."/>
            <person name="Ma L.J."/>
            <person name="Wortman J.R."/>
            <person name="Batzoglou S."/>
            <person name="Lee S.I."/>
            <person name="Basturkmen M."/>
            <person name="Spevak C.C."/>
            <person name="Clutterbuck J."/>
            <person name="Kapitonov V."/>
            <person name="Jurka J."/>
            <person name="Scazzocchio C."/>
            <person name="Farman M."/>
            <person name="Butler J."/>
            <person name="Purcell S."/>
            <person name="Harris S."/>
            <person name="Braus G.H."/>
            <person name="Draht O."/>
            <person name="Busch S."/>
            <person name="D'Enfert C."/>
            <person name="Bouchier C."/>
            <person name="Goldman G.H."/>
            <person name="Bell-Pedersen D."/>
            <person name="Griffiths-Jones S."/>
            <person name="Doonan J.H."/>
            <person name="Yu J."/>
            <person name="Vienken K."/>
            <person name="Pain A."/>
            <person name="Freitag M."/>
            <person name="Selker E.U."/>
            <person name="Archer D.B."/>
            <person name="Penalva M.A."/>
            <person name="Oakley B.R."/>
            <person name="Momany M."/>
            <person name="Tanaka T."/>
            <person name="Kumagai T."/>
            <person name="Asai K."/>
            <person name="Machida M."/>
            <person name="Nierman W.C."/>
            <person name="Denning D.W."/>
            <person name="Caddick M."/>
            <person name="Hynes M."/>
            <person name="Paoletti M."/>
            <person name="Fischer R."/>
            <person name="Miller B."/>
            <person name="Dyer P."/>
            <person name="Sachs M.S."/>
            <person name="Osmani S.A."/>
            <person name="Birren B.W."/>
        </authorList>
    </citation>
    <scope>NUCLEOTIDE SEQUENCE [LARGE SCALE GENOMIC DNA]</scope>
    <source>
        <strain evidence="2">FGSC A4 / ATCC 38163 / CBS 112.46 / NRRL 194 / M139</strain>
    </source>
</reference>
<dbReference type="InParanoid" id="Q5B7S4"/>
<gene>
    <name evidence="1" type="ORF">ANIA_03406</name>
</gene>